<dbReference type="InterPro" id="IPR036812">
    <property type="entry name" value="NAD(P)_OxRdtase_dom_sf"/>
</dbReference>
<dbReference type="AlphaFoldDB" id="A0A427YF29"/>
<dbReference type="Gene3D" id="3.20.20.100">
    <property type="entry name" value="NADP-dependent oxidoreductase domain"/>
    <property type="match status" value="1"/>
</dbReference>
<feature type="site" description="Lowers pKa of active site Tyr" evidence="4">
    <location>
        <position position="76"/>
    </location>
</feature>
<dbReference type="OrthoDB" id="416253at2759"/>
<dbReference type="STRING" id="1890683.A0A427YF29"/>
<dbReference type="InterPro" id="IPR018170">
    <property type="entry name" value="Aldo/ket_reductase_CS"/>
</dbReference>
<name>A0A427YF29_9TREE</name>
<dbReference type="EMBL" id="RSCD01000013">
    <property type="protein sequence ID" value="RSH89670.1"/>
    <property type="molecule type" value="Genomic_DNA"/>
</dbReference>
<dbReference type="FunFam" id="3.20.20.100:FF:000002">
    <property type="entry name" value="2,5-diketo-D-gluconic acid reductase A"/>
    <property type="match status" value="1"/>
</dbReference>
<evidence type="ECO:0000256" key="3">
    <source>
        <dbReference type="PIRSR" id="PIRSR000097-2"/>
    </source>
</evidence>
<evidence type="ECO:0000256" key="2">
    <source>
        <dbReference type="PIRSR" id="PIRSR000097-1"/>
    </source>
</evidence>
<protein>
    <recommendedName>
        <fullName evidence="5">NADP-dependent oxidoreductase domain-containing protein</fullName>
    </recommendedName>
</protein>
<dbReference type="Pfam" id="PF00248">
    <property type="entry name" value="Aldo_ket_red"/>
    <property type="match status" value="1"/>
</dbReference>
<feature type="binding site" evidence="3">
    <location>
        <position position="109"/>
    </location>
    <ligand>
        <name>substrate</name>
    </ligand>
</feature>
<reference evidence="6 7" key="1">
    <citation type="submission" date="2018-11" db="EMBL/GenBank/DDBJ databases">
        <title>Genome sequence of Saitozyma podzolica DSM 27192.</title>
        <authorList>
            <person name="Aliyu H."/>
            <person name="Gorte O."/>
            <person name="Ochsenreither K."/>
        </authorList>
    </citation>
    <scope>NUCLEOTIDE SEQUENCE [LARGE SCALE GENOMIC DNA]</scope>
    <source>
        <strain evidence="6 7">DSM 27192</strain>
    </source>
</reference>
<evidence type="ECO:0000256" key="1">
    <source>
        <dbReference type="ARBA" id="ARBA00023002"/>
    </source>
</evidence>
<comment type="caution">
    <text evidence="6">The sequence shown here is derived from an EMBL/GenBank/DDBJ whole genome shotgun (WGS) entry which is preliminary data.</text>
</comment>
<evidence type="ECO:0000313" key="7">
    <source>
        <dbReference type="Proteomes" id="UP000279259"/>
    </source>
</evidence>
<sequence length="269" mass="29782">MASGRTVTLNNGVKVPQLGFGTWLAAPGEVGRATEEALKVGFRHVDCAIIYGNQNEVADGIEASGVPRSDIFLVSKLWSNSHRPENVESDLDATLKELRTTYLDAYLIHWPVAMRHDLGELEPYEPGSTDRRAIDHDAPGIEATWKEMVRIYKETQKVRSIGVSNFTVEHLQKVIDATGVVPAFNQIECHPGLIQQELFDYCKEKGIIITAYSPLGNNFTGKPKIVDHPRIKAIADRLGKTPAQVCYAWGLHQGFCVLSKSVTSSRIKN</sequence>
<dbReference type="Proteomes" id="UP000279259">
    <property type="component" value="Unassembled WGS sequence"/>
</dbReference>
<feature type="active site" description="Proton donor" evidence="2">
    <location>
        <position position="51"/>
    </location>
</feature>
<dbReference type="GO" id="GO:0016616">
    <property type="term" value="F:oxidoreductase activity, acting on the CH-OH group of donors, NAD or NADP as acceptor"/>
    <property type="evidence" value="ECO:0007669"/>
    <property type="project" value="UniProtKB-ARBA"/>
</dbReference>
<accession>A0A427YF29</accession>
<dbReference type="PANTHER" id="PTHR11732">
    <property type="entry name" value="ALDO/KETO REDUCTASE"/>
    <property type="match status" value="1"/>
</dbReference>
<proteinExistence type="predicted"/>
<feature type="domain" description="NADP-dependent oxidoreductase" evidence="5">
    <location>
        <begin position="18"/>
        <end position="264"/>
    </location>
</feature>
<dbReference type="PRINTS" id="PR00069">
    <property type="entry name" value="ALDKETRDTASE"/>
</dbReference>
<keyword evidence="1" id="KW-0560">Oxidoreductase</keyword>
<dbReference type="PROSITE" id="PS00062">
    <property type="entry name" value="ALDOKETO_REDUCTASE_2"/>
    <property type="match status" value="1"/>
</dbReference>
<evidence type="ECO:0000313" key="6">
    <source>
        <dbReference type="EMBL" id="RSH89670.1"/>
    </source>
</evidence>
<gene>
    <name evidence="6" type="ORF">EHS25_002221</name>
</gene>
<dbReference type="InterPro" id="IPR020471">
    <property type="entry name" value="AKR"/>
</dbReference>
<evidence type="ECO:0000256" key="4">
    <source>
        <dbReference type="PIRSR" id="PIRSR000097-3"/>
    </source>
</evidence>
<dbReference type="SUPFAM" id="SSF51430">
    <property type="entry name" value="NAD(P)-linked oxidoreductase"/>
    <property type="match status" value="1"/>
</dbReference>
<dbReference type="InterPro" id="IPR023210">
    <property type="entry name" value="NADP_OxRdtase_dom"/>
</dbReference>
<keyword evidence="7" id="KW-1185">Reference proteome</keyword>
<evidence type="ECO:0000259" key="5">
    <source>
        <dbReference type="Pfam" id="PF00248"/>
    </source>
</evidence>
<dbReference type="PIRSF" id="PIRSF000097">
    <property type="entry name" value="AKR"/>
    <property type="match status" value="1"/>
</dbReference>
<organism evidence="6 7">
    <name type="scientific">Saitozyma podzolica</name>
    <dbReference type="NCBI Taxonomy" id="1890683"/>
    <lineage>
        <taxon>Eukaryota</taxon>
        <taxon>Fungi</taxon>
        <taxon>Dikarya</taxon>
        <taxon>Basidiomycota</taxon>
        <taxon>Agaricomycotina</taxon>
        <taxon>Tremellomycetes</taxon>
        <taxon>Tremellales</taxon>
        <taxon>Trimorphomycetaceae</taxon>
        <taxon>Saitozyma</taxon>
    </lineage>
</organism>